<dbReference type="AlphaFoldDB" id="A0A4Q7M2W4"/>
<evidence type="ECO:0000313" key="2">
    <source>
        <dbReference type="EMBL" id="RZS62245.1"/>
    </source>
</evidence>
<name>A0A4Q7M2W4_9MICO</name>
<evidence type="ECO:0000256" key="1">
    <source>
        <dbReference type="SAM" id="MobiDB-lite"/>
    </source>
</evidence>
<keyword evidence="3" id="KW-1185">Reference proteome</keyword>
<comment type="caution">
    <text evidence="2">The sequence shown here is derived from an EMBL/GenBank/DDBJ whole genome shotgun (WGS) entry which is preliminary data.</text>
</comment>
<feature type="region of interest" description="Disordered" evidence="1">
    <location>
        <begin position="27"/>
        <end position="46"/>
    </location>
</feature>
<reference evidence="2 3" key="1">
    <citation type="submission" date="2019-02" db="EMBL/GenBank/DDBJ databases">
        <title>Sequencing the genomes of 1000 actinobacteria strains.</title>
        <authorList>
            <person name="Klenk H.-P."/>
        </authorList>
    </citation>
    <scope>NUCLEOTIDE SEQUENCE [LARGE SCALE GENOMIC DNA]</scope>
    <source>
        <strain evidence="2 3">DSM 16932</strain>
    </source>
</reference>
<dbReference type="Proteomes" id="UP000293852">
    <property type="component" value="Unassembled WGS sequence"/>
</dbReference>
<sequence>MRHRANPHDLDPYDLDDHDGLDWSDMADLADWNPEPETTSELTGDPLDMWRERMRVRRWAP</sequence>
<gene>
    <name evidence="2" type="ORF">EV386_2570</name>
</gene>
<organism evidence="2 3">
    <name type="scientific">Xylanimonas ulmi</name>
    <dbReference type="NCBI Taxonomy" id="228973"/>
    <lineage>
        <taxon>Bacteria</taxon>
        <taxon>Bacillati</taxon>
        <taxon>Actinomycetota</taxon>
        <taxon>Actinomycetes</taxon>
        <taxon>Micrococcales</taxon>
        <taxon>Promicromonosporaceae</taxon>
        <taxon>Xylanimonas</taxon>
    </lineage>
</organism>
<dbReference type="EMBL" id="SGWX01000001">
    <property type="protein sequence ID" value="RZS62245.1"/>
    <property type="molecule type" value="Genomic_DNA"/>
</dbReference>
<dbReference type="RefSeq" id="WP_165399929.1">
    <property type="nucleotide sequence ID" value="NZ_SGWX01000001.1"/>
</dbReference>
<accession>A0A4Q7M2W4</accession>
<proteinExistence type="predicted"/>
<evidence type="ECO:0000313" key="3">
    <source>
        <dbReference type="Proteomes" id="UP000293852"/>
    </source>
</evidence>
<protein>
    <submittedName>
        <fullName evidence="2">Uncharacterized protein</fullName>
    </submittedName>
</protein>